<proteinExistence type="predicted"/>
<sequence length="59" mass="6175">MPIAVRWSIGALGSIIGLHSDKLGNDTLIGTVSTYIVAGSTLPVHLVRHSAIFFTSGLL</sequence>
<evidence type="ECO:0000313" key="1">
    <source>
        <dbReference type="EMBL" id="GER86244.1"/>
    </source>
</evidence>
<dbReference type="Proteomes" id="UP000326912">
    <property type="component" value="Unassembled WGS sequence"/>
</dbReference>
<accession>A0A5J4KBY7</accession>
<comment type="caution">
    <text evidence="1">The sequence shown here is derived from an EMBL/GenBank/DDBJ whole genome shotgun (WGS) entry which is preliminary data.</text>
</comment>
<gene>
    <name evidence="1" type="ORF">KDW_04060</name>
</gene>
<keyword evidence="2" id="KW-1185">Reference proteome</keyword>
<dbReference type="AlphaFoldDB" id="A0A5J4KBY7"/>
<name>A0A5J4KBY7_9CHLR</name>
<evidence type="ECO:0000313" key="2">
    <source>
        <dbReference type="Proteomes" id="UP000326912"/>
    </source>
</evidence>
<protein>
    <submittedName>
        <fullName evidence="1">Uncharacterized protein</fullName>
    </submittedName>
</protein>
<organism evidence="1 2">
    <name type="scientific">Dictyobacter vulcani</name>
    <dbReference type="NCBI Taxonomy" id="2607529"/>
    <lineage>
        <taxon>Bacteria</taxon>
        <taxon>Bacillati</taxon>
        <taxon>Chloroflexota</taxon>
        <taxon>Ktedonobacteria</taxon>
        <taxon>Ktedonobacterales</taxon>
        <taxon>Dictyobacteraceae</taxon>
        <taxon>Dictyobacter</taxon>
    </lineage>
</organism>
<reference evidence="1 2" key="1">
    <citation type="submission" date="2019-10" db="EMBL/GenBank/DDBJ databases">
        <title>Dictyobacter vulcani sp. nov., within the class Ktedonobacteria, isolated from soil of volcanic Mt. Zao.</title>
        <authorList>
            <person name="Zheng Y."/>
            <person name="Wang C.M."/>
            <person name="Sakai Y."/>
            <person name="Abe K."/>
            <person name="Yokota A."/>
            <person name="Yabe S."/>
        </authorList>
    </citation>
    <scope>NUCLEOTIDE SEQUENCE [LARGE SCALE GENOMIC DNA]</scope>
    <source>
        <strain evidence="1 2">W12</strain>
    </source>
</reference>
<dbReference type="EMBL" id="BKZW01000001">
    <property type="protein sequence ID" value="GER86244.1"/>
    <property type="molecule type" value="Genomic_DNA"/>
</dbReference>